<organism evidence="2 3">
    <name type="scientific">Gordonia aquimaris</name>
    <dbReference type="NCBI Taxonomy" id="2984863"/>
    <lineage>
        <taxon>Bacteria</taxon>
        <taxon>Bacillati</taxon>
        <taxon>Actinomycetota</taxon>
        <taxon>Actinomycetes</taxon>
        <taxon>Mycobacteriales</taxon>
        <taxon>Gordoniaceae</taxon>
        <taxon>Gordonia</taxon>
    </lineage>
</organism>
<comment type="similarity">
    <text evidence="1">Belongs to the ComF/GntX family.</text>
</comment>
<proteinExistence type="inferred from homology"/>
<sequence>MTRWRPGLAGHAVDVARAGVDLMIPTHCGGCDLPGIAWCAQCAATLADSPVRLEPRVKVGVPAWALGRYRGPHRAALIAVKEHGRRDLVEELADALARGLVTLAQWGEIPDRHTLTLVPAPTRAASARRRGGDPVTAIARAAAVRLGPRVRVAELLVTASRARDSAGLDARGRVANLTGAVHMRRRARTRPLPGGTLVLVDDILTTGATAAEASRVLSTHGLRLATVVVIAGA</sequence>
<comment type="caution">
    <text evidence="2">The sequence shown here is derived from an EMBL/GenBank/DDBJ whole genome shotgun (WGS) entry which is preliminary data.</text>
</comment>
<gene>
    <name evidence="2" type="ORF">OSB52_10260</name>
</gene>
<evidence type="ECO:0000256" key="1">
    <source>
        <dbReference type="ARBA" id="ARBA00008007"/>
    </source>
</evidence>
<name>A0A9X3D4X8_9ACTN</name>
<dbReference type="AlphaFoldDB" id="A0A9X3D4X8"/>
<dbReference type="InterPro" id="IPR029057">
    <property type="entry name" value="PRTase-like"/>
</dbReference>
<dbReference type="PANTHER" id="PTHR47505">
    <property type="entry name" value="DNA UTILIZATION PROTEIN YHGH"/>
    <property type="match status" value="1"/>
</dbReference>
<accession>A0A9X3D4X8</accession>
<dbReference type="SUPFAM" id="SSF53271">
    <property type="entry name" value="PRTase-like"/>
    <property type="match status" value="1"/>
</dbReference>
<dbReference type="InterPro" id="IPR000836">
    <property type="entry name" value="PRTase_dom"/>
</dbReference>
<dbReference type="InterPro" id="IPR051910">
    <property type="entry name" value="ComF/GntX_DNA_util-trans"/>
</dbReference>
<keyword evidence="3" id="KW-1185">Reference proteome</keyword>
<evidence type="ECO:0000313" key="3">
    <source>
        <dbReference type="Proteomes" id="UP001143347"/>
    </source>
</evidence>
<dbReference type="EMBL" id="JAPKFM010000008">
    <property type="protein sequence ID" value="MCX2964474.1"/>
    <property type="molecule type" value="Genomic_DNA"/>
</dbReference>
<protein>
    <submittedName>
        <fullName evidence="2">ComF family protein</fullName>
    </submittedName>
</protein>
<evidence type="ECO:0000313" key="2">
    <source>
        <dbReference type="EMBL" id="MCX2964474.1"/>
    </source>
</evidence>
<reference evidence="2" key="1">
    <citation type="submission" date="2022-10" db="EMBL/GenBank/DDBJ databases">
        <title>WGS of marine actinomycetes from Thailand.</title>
        <authorList>
            <person name="Thawai C."/>
        </authorList>
    </citation>
    <scope>NUCLEOTIDE SEQUENCE</scope>
    <source>
        <strain evidence="2">SW21</strain>
    </source>
</reference>
<dbReference type="CDD" id="cd06223">
    <property type="entry name" value="PRTases_typeI"/>
    <property type="match status" value="1"/>
</dbReference>
<dbReference type="Gene3D" id="3.40.50.2020">
    <property type="match status" value="1"/>
</dbReference>
<dbReference type="PANTHER" id="PTHR47505:SF1">
    <property type="entry name" value="DNA UTILIZATION PROTEIN YHGH"/>
    <property type="match status" value="1"/>
</dbReference>
<dbReference type="RefSeq" id="WP_266061558.1">
    <property type="nucleotide sequence ID" value="NZ_JAPKFM010000008.1"/>
</dbReference>
<dbReference type="Proteomes" id="UP001143347">
    <property type="component" value="Unassembled WGS sequence"/>
</dbReference>